<feature type="compositionally biased region" description="Basic and acidic residues" evidence="1">
    <location>
        <begin position="310"/>
        <end position="328"/>
    </location>
</feature>
<dbReference type="Proteomes" id="UP000478008">
    <property type="component" value="Unassembled WGS sequence"/>
</dbReference>
<reference evidence="2 3" key="1">
    <citation type="submission" date="2019-07" db="EMBL/GenBank/DDBJ databases">
        <authorList>
            <person name="Friedrich A."/>
            <person name="Schacherer J."/>
        </authorList>
    </citation>
    <scope>NUCLEOTIDE SEQUENCE [LARGE SCALE GENOMIC DNA]</scope>
</reference>
<keyword evidence="3" id="KW-1185">Reference proteome</keyword>
<evidence type="ECO:0000256" key="1">
    <source>
        <dbReference type="SAM" id="MobiDB-lite"/>
    </source>
</evidence>
<organism evidence="2 3">
    <name type="scientific">Dekkera bruxellensis</name>
    <name type="common">Brettanomyces custersii</name>
    <dbReference type="NCBI Taxonomy" id="5007"/>
    <lineage>
        <taxon>Eukaryota</taxon>
        <taxon>Fungi</taxon>
        <taxon>Dikarya</taxon>
        <taxon>Ascomycota</taxon>
        <taxon>Saccharomycotina</taxon>
        <taxon>Pichiomycetes</taxon>
        <taxon>Pichiales</taxon>
        <taxon>Pichiaceae</taxon>
        <taxon>Brettanomyces</taxon>
    </lineage>
</organism>
<dbReference type="AlphaFoldDB" id="A0A7D9D031"/>
<feature type="region of interest" description="Disordered" evidence="1">
    <location>
        <begin position="310"/>
        <end position="342"/>
    </location>
</feature>
<sequence length="342" mass="39072">MYSTTQFNQSPDDYLGFAADCSYNEAYSVISSSDSSRQASSAGSENRIFSTLGTSSSVAFANPQPQFLAKGGNGIKKPLACSTALSFEAFIDKSRSQELTHTRDLTAKSLTLSKPGSGWSLTRFFSIWNQPTTGGKYRETIKREMELLFQTPDLGHMTGIYDLYNDRFGTVKEMYFTEMICRAFIMAGEKNMSLYFFLNAHMGIFPQLENNWGQIKNDLWNVDLKFMNPEIIDCNQDIEQSVESKDLFTSYVNHLRVERKSILEELLLLSGPDGIKEEGMWRNVLRFSEMVFTRTEPPKTWLQRLKEKLKGKVEGEEREDSRSEDKESSATPYRSLDRLDYP</sequence>
<evidence type="ECO:0000313" key="2">
    <source>
        <dbReference type="EMBL" id="VUG18850.1"/>
    </source>
</evidence>
<evidence type="ECO:0000313" key="3">
    <source>
        <dbReference type="Proteomes" id="UP000478008"/>
    </source>
</evidence>
<protein>
    <submittedName>
        <fullName evidence="2">DEBR0S4_03928g1_1</fullName>
    </submittedName>
</protein>
<dbReference type="EMBL" id="CABFWN010000004">
    <property type="protein sequence ID" value="VUG18850.1"/>
    <property type="molecule type" value="Genomic_DNA"/>
</dbReference>
<name>A0A7D9D031_DEKBR</name>
<accession>A0A7D9D031</accession>
<gene>
    <name evidence="2" type="ORF">DEBR0S4_03928G</name>
</gene>
<proteinExistence type="predicted"/>